<keyword evidence="2" id="KW-1185">Reference proteome</keyword>
<reference evidence="1 2" key="1">
    <citation type="journal article" date="2019" name="Sci. Rep.">
        <title>Orb-weaving spider Araneus ventricosus genome elucidates the spidroin gene catalogue.</title>
        <authorList>
            <person name="Kono N."/>
            <person name="Nakamura H."/>
            <person name="Ohtoshi R."/>
            <person name="Moran D.A.P."/>
            <person name="Shinohara A."/>
            <person name="Yoshida Y."/>
            <person name="Fujiwara M."/>
            <person name="Mori M."/>
            <person name="Tomita M."/>
            <person name="Arakawa K."/>
        </authorList>
    </citation>
    <scope>NUCLEOTIDE SEQUENCE [LARGE SCALE GENOMIC DNA]</scope>
</reference>
<accession>A0A4Y2MXE9</accession>
<dbReference type="AlphaFoldDB" id="A0A4Y2MXE9"/>
<evidence type="ECO:0000313" key="2">
    <source>
        <dbReference type="Proteomes" id="UP000499080"/>
    </source>
</evidence>
<proteinExistence type="predicted"/>
<name>A0A4Y2MXE9_ARAVE</name>
<dbReference type="EMBL" id="BGPR01008051">
    <property type="protein sequence ID" value="GBN31209.1"/>
    <property type="molecule type" value="Genomic_DNA"/>
</dbReference>
<organism evidence="1 2">
    <name type="scientific">Araneus ventricosus</name>
    <name type="common">Orbweaver spider</name>
    <name type="synonym">Epeira ventricosa</name>
    <dbReference type="NCBI Taxonomy" id="182803"/>
    <lineage>
        <taxon>Eukaryota</taxon>
        <taxon>Metazoa</taxon>
        <taxon>Ecdysozoa</taxon>
        <taxon>Arthropoda</taxon>
        <taxon>Chelicerata</taxon>
        <taxon>Arachnida</taxon>
        <taxon>Araneae</taxon>
        <taxon>Araneomorphae</taxon>
        <taxon>Entelegynae</taxon>
        <taxon>Araneoidea</taxon>
        <taxon>Araneidae</taxon>
        <taxon>Araneus</taxon>
    </lineage>
</organism>
<protein>
    <submittedName>
        <fullName evidence="1">Uncharacterized protein</fullName>
    </submittedName>
</protein>
<dbReference type="Proteomes" id="UP000499080">
    <property type="component" value="Unassembled WGS sequence"/>
</dbReference>
<sequence>MDSKCSRGDLIRFQLISLDQNSALLSWAWCKHTVQISASLKKRGFKHRIAEFFALLLFSSTPYHKHPSYQEDLLLNNDDYAKVEGI</sequence>
<comment type="caution">
    <text evidence="1">The sequence shown here is derived from an EMBL/GenBank/DDBJ whole genome shotgun (WGS) entry which is preliminary data.</text>
</comment>
<gene>
    <name evidence="1" type="ORF">AVEN_130146_1</name>
</gene>
<evidence type="ECO:0000313" key="1">
    <source>
        <dbReference type="EMBL" id="GBN31209.1"/>
    </source>
</evidence>